<reference evidence="2" key="1">
    <citation type="submission" date="2019-07" db="EMBL/GenBank/DDBJ databases">
        <title>De Novo Assembly of kiwifruit Actinidia rufa.</title>
        <authorList>
            <person name="Sugita-Konishi S."/>
            <person name="Sato K."/>
            <person name="Mori E."/>
            <person name="Abe Y."/>
            <person name="Kisaki G."/>
            <person name="Hamano K."/>
            <person name="Suezawa K."/>
            <person name="Otani M."/>
            <person name="Fukuda T."/>
            <person name="Manabe T."/>
            <person name="Gomi K."/>
            <person name="Tabuchi M."/>
            <person name="Akimitsu K."/>
            <person name="Kataoka I."/>
        </authorList>
    </citation>
    <scope>NUCLEOTIDE SEQUENCE [LARGE SCALE GENOMIC DNA]</scope>
    <source>
        <strain evidence="2">cv. Fuchu</strain>
    </source>
</reference>
<proteinExistence type="predicted"/>
<dbReference type="Proteomes" id="UP000585474">
    <property type="component" value="Unassembled WGS sequence"/>
</dbReference>
<accession>A0A7J0DET0</accession>
<sequence length="220" mass="23862">METNSTNTCMSCINPCYCKDSLIKPPATSSVLVCKKSQGVATRLINGVTTAFFTSLERCYCLHINTKDDCDDSTLPLQDGSTEDGTDTGVEKKRDGVIENNHNYLHDYEIPPPPSTKHPFFPSLPPYVAARRGCKRVLDWGEGEGEGGSGLTCGGDGSGFILTSGGVNKLTRSGNVSSIRWCWWKVDSKVGYELVVEDGGSERHQQQLEVAVEDGGLPHN</sequence>
<gene>
    <name evidence="1" type="ORF">Acr_00g0030290</name>
</gene>
<dbReference type="OrthoDB" id="653466at2759"/>
<evidence type="ECO:0000313" key="1">
    <source>
        <dbReference type="EMBL" id="GFS33738.1"/>
    </source>
</evidence>
<dbReference type="EMBL" id="BJWL01000196">
    <property type="protein sequence ID" value="GFS33738.1"/>
    <property type="molecule type" value="Genomic_DNA"/>
</dbReference>
<keyword evidence="2" id="KW-1185">Reference proteome</keyword>
<dbReference type="AlphaFoldDB" id="A0A7J0DET0"/>
<dbReference type="PANTHER" id="PTHR34061">
    <property type="entry name" value="PROTEIN, PUTATIVE-RELATED"/>
    <property type="match status" value="1"/>
</dbReference>
<comment type="caution">
    <text evidence="1">The sequence shown here is derived from an EMBL/GenBank/DDBJ whole genome shotgun (WGS) entry which is preliminary data.</text>
</comment>
<name>A0A7J0DET0_9ERIC</name>
<organism evidence="1 2">
    <name type="scientific">Actinidia rufa</name>
    <dbReference type="NCBI Taxonomy" id="165716"/>
    <lineage>
        <taxon>Eukaryota</taxon>
        <taxon>Viridiplantae</taxon>
        <taxon>Streptophyta</taxon>
        <taxon>Embryophyta</taxon>
        <taxon>Tracheophyta</taxon>
        <taxon>Spermatophyta</taxon>
        <taxon>Magnoliopsida</taxon>
        <taxon>eudicotyledons</taxon>
        <taxon>Gunneridae</taxon>
        <taxon>Pentapetalae</taxon>
        <taxon>asterids</taxon>
        <taxon>Ericales</taxon>
        <taxon>Actinidiaceae</taxon>
        <taxon>Actinidia</taxon>
    </lineage>
</organism>
<protein>
    <submittedName>
        <fullName evidence="1">Uncharacterized protein</fullName>
    </submittedName>
</protein>
<evidence type="ECO:0000313" key="2">
    <source>
        <dbReference type="Proteomes" id="UP000585474"/>
    </source>
</evidence>
<dbReference type="PANTHER" id="PTHR34061:SF2">
    <property type="entry name" value="PROTEIN, PUTATIVE-RELATED"/>
    <property type="match status" value="1"/>
</dbReference>